<dbReference type="AlphaFoldDB" id="A0A9J6BJU6"/>
<dbReference type="PANTHER" id="PTHR10814:SF21">
    <property type="entry name" value="PROTEIN GROUCHO"/>
    <property type="match status" value="1"/>
</dbReference>
<dbReference type="Proteomes" id="UP001107558">
    <property type="component" value="Chromosome 3"/>
</dbReference>
<dbReference type="InterPro" id="IPR036322">
    <property type="entry name" value="WD40_repeat_dom_sf"/>
</dbReference>
<dbReference type="Pfam" id="PF00400">
    <property type="entry name" value="WD40"/>
    <property type="match status" value="3"/>
</dbReference>
<evidence type="ECO:0000256" key="3">
    <source>
        <dbReference type="SAM" id="MobiDB-lite"/>
    </source>
</evidence>
<dbReference type="PRINTS" id="PR01850">
    <property type="entry name" value="GROUCHOFAMLY"/>
</dbReference>
<dbReference type="PANTHER" id="PTHR10814">
    <property type="entry name" value="TRANSDUCIN-LIKE ENHANCER PROTEIN"/>
    <property type="match status" value="1"/>
</dbReference>
<evidence type="ECO:0000313" key="4">
    <source>
        <dbReference type="EMBL" id="KAG5669984.1"/>
    </source>
</evidence>
<dbReference type="GO" id="GO:0090090">
    <property type="term" value="P:negative regulation of canonical Wnt signaling pathway"/>
    <property type="evidence" value="ECO:0007669"/>
    <property type="project" value="TreeGrafter"/>
</dbReference>
<dbReference type="GO" id="GO:0005667">
    <property type="term" value="C:transcription regulator complex"/>
    <property type="evidence" value="ECO:0007669"/>
    <property type="project" value="TreeGrafter"/>
</dbReference>
<proteinExistence type="inferred from homology"/>
<dbReference type="SUPFAM" id="SSF50978">
    <property type="entry name" value="WD40 repeat-like"/>
    <property type="match status" value="1"/>
</dbReference>
<sequence>MNSNLERQNENWNMMFKTFKNLIDASNELDHSVGQKYKQTNKSPTDATSSTHRNNNRENIVPSTSTAPKRDIRLDDTIPIPTKSSRQSDDLNSLKAKFDELQDEFSRLLLKKPDRKPLYSRGNFENQFVPTQKTTKTDNELLTSKSVPLFVSNQIINGSNIHHIQSFDQNEPIFIPQSSSSKIPLGIQPIWTLNHGSIVSAVAFSNPMKYVFTGGKGCVKIWDISKPLRKPVGQLSCFKPNSDIRTIKLLKDSNTLIVGGDSENLTIWDATGPKPRIKGLLPSFTSACYDFAVSDESRIGYSCLSDGTIAVYDLKSNILARRFEGHNDGVTSIGVNSDGTKFWTGSLDCTARSWDLRMTKQINQFDFQSHIYSLDFNSKNDWLAIGFKNSNIQAVDVKNNEKYLLNLHQNSVLGLKFAKNEKWFISNGSDGLLTMSKFPCGPNIHQTKQNSAMLSCDISADDKFIVTGSADKNATVYQVLY</sequence>
<dbReference type="Gene3D" id="2.130.10.10">
    <property type="entry name" value="YVTN repeat-like/Quinoprotein amine dehydrogenase"/>
    <property type="match status" value="1"/>
</dbReference>
<comment type="similarity">
    <text evidence="1">Belongs to the WD repeat Groucho/TLE family.</text>
</comment>
<dbReference type="PROSITE" id="PS50082">
    <property type="entry name" value="WD_REPEATS_2"/>
    <property type="match status" value="1"/>
</dbReference>
<evidence type="ECO:0000256" key="2">
    <source>
        <dbReference type="PROSITE-ProRule" id="PRU00221"/>
    </source>
</evidence>
<dbReference type="GO" id="GO:0003714">
    <property type="term" value="F:transcription corepressor activity"/>
    <property type="evidence" value="ECO:0007669"/>
    <property type="project" value="TreeGrafter"/>
</dbReference>
<dbReference type="InterPro" id="IPR009146">
    <property type="entry name" value="Groucho_enhance"/>
</dbReference>
<organism evidence="4 5">
    <name type="scientific">Polypedilum vanderplanki</name>
    <name type="common">Sleeping chironomid midge</name>
    <dbReference type="NCBI Taxonomy" id="319348"/>
    <lineage>
        <taxon>Eukaryota</taxon>
        <taxon>Metazoa</taxon>
        <taxon>Ecdysozoa</taxon>
        <taxon>Arthropoda</taxon>
        <taxon>Hexapoda</taxon>
        <taxon>Insecta</taxon>
        <taxon>Pterygota</taxon>
        <taxon>Neoptera</taxon>
        <taxon>Endopterygota</taxon>
        <taxon>Diptera</taxon>
        <taxon>Nematocera</taxon>
        <taxon>Chironomoidea</taxon>
        <taxon>Chironomidae</taxon>
        <taxon>Chironominae</taxon>
        <taxon>Polypedilum</taxon>
        <taxon>Polypedilum</taxon>
    </lineage>
</organism>
<dbReference type="InterPro" id="IPR001680">
    <property type="entry name" value="WD40_rpt"/>
</dbReference>
<accession>A0A9J6BJU6</accession>
<evidence type="ECO:0000313" key="5">
    <source>
        <dbReference type="Proteomes" id="UP001107558"/>
    </source>
</evidence>
<dbReference type="InterPro" id="IPR015943">
    <property type="entry name" value="WD40/YVTN_repeat-like_dom_sf"/>
</dbReference>
<dbReference type="OrthoDB" id="2624652at2759"/>
<feature type="repeat" description="WD" evidence="2">
    <location>
        <begin position="323"/>
        <end position="364"/>
    </location>
</feature>
<keyword evidence="5" id="KW-1185">Reference proteome</keyword>
<dbReference type="SMART" id="SM00320">
    <property type="entry name" value="WD40"/>
    <property type="match status" value="7"/>
</dbReference>
<reference evidence="4" key="1">
    <citation type="submission" date="2021-03" db="EMBL/GenBank/DDBJ databases">
        <title>Chromosome level genome of the anhydrobiotic midge Polypedilum vanderplanki.</title>
        <authorList>
            <person name="Yoshida Y."/>
            <person name="Kikawada T."/>
            <person name="Gusev O."/>
        </authorList>
    </citation>
    <scope>NUCLEOTIDE SEQUENCE</scope>
    <source>
        <strain evidence="4">NIAS01</strain>
        <tissue evidence="4">Whole body or cell culture</tissue>
    </source>
</reference>
<dbReference type="PROSITE" id="PS50294">
    <property type="entry name" value="WD_REPEATS_REGION"/>
    <property type="match status" value="1"/>
</dbReference>
<feature type="compositionally biased region" description="Polar residues" evidence="3">
    <location>
        <begin position="37"/>
        <end position="67"/>
    </location>
</feature>
<dbReference type="GO" id="GO:0005634">
    <property type="term" value="C:nucleus"/>
    <property type="evidence" value="ECO:0007669"/>
    <property type="project" value="InterPro"/>
</dbReference>
<evidence type="ECO:0000256" key="1">
    <source>
        <dbReference type="ARBA" id="ARBA00005969"/>
    </source>
</evidence>
<comment type="caution">
    <text evidence="4">The sequence shown here is derived from an EMBL/GenBank/DDBJ whole genome shotgun (WGS) entry which is preliminary data.</text>
</comment>
<dbReference type="EMBL" id="JADBJN010000003">
    <property type="protein sequence ID" value="KAG5669984.1"/>
    <property type="molecule type" value="Genomic_DNA"/>
</dbReference>
<keyword evidence="2" id="KW-0853">WD repeat</keyword>
<gene>
    <name evidence="4" type="ORF">PVAND_000272</name>
</gene>
<protein>
    <submittedName>
        <fullName evidence="4">Uncharacterized protein</fullName>
    </submittedName>
</protein>
<name>A0A9J6BJU6_POLVA</name>
<feature type="region of interest" description="Disordered" evidence="3">
    <location>
        <begin position="36"/>
        <end position="91"/>
    </location>
</feature>